<protein>
    <submittedName>
        <fullName evidence="1">Ribulose 1,5-bisphosphate carboxylase large subunit</fullName>
    </submittedName>
</protein>
<dbReference type="RefSeq" id="WP_040772651.1">
    <property type="nucleotide sequence ID" value="NZ_QRCM01000001.1"/>
</dbReference>
<organism evidence="1 2">
    <name type="scientific">Rhodococcus rhodnii</name>
    <dbReference type="NCBI Taxonomy" id="38312"/>
    <lineage>
        <taxon>Bacteria</taxon>
        <taxon>Bacillati</taxon>
        <taxon>Actinomycetota</taxon>
        <taxon>Actinomycetes</taxon>
        <taxon>Mycobacteriales</taxon>
        <taxon>Nocardiaceae</taxon>
        <taxon>Rhodococcus</taxon>
    </lineage>
</organism>
<gene>
    <name evidence="1" type="ORF">DW322_06455</name>
</gene>
<dbReference type="EMBL" id="QRCM01000001">
    <property type="protein sequence ID" value="TXG89919.1"/>
    <property type="molecule type" value="Genomic_DNA"/>
</dbReference>
<comment type="caution">
    <text evidence="1">The sequence shown here is derived from an EMBL/GenBank/DDBJ whole genome shotgun (WGS) entry which is preliminary data.</text>
</comment>
<evidence type="ECO:0000313" key="2">
    <source>
        <dbReference type="Proteomes" id="UP000471120"/>
    </source>
</evidence>
<proteinExistence type="predicted"/>
<dbReference type="AlphaFoldDB" id="A0A6P2CAZ1"/>
<dbReference type="Proteomes" id="UP000471120">
    <property type="component" value="Unassembled WGS sequence"/>
</dbReference>
<evidence type="ECO:0000313" key="1">
    <source>
        <dbReference type="EMBL" id="TXG89919.1"/>
    </source>
</evidence>
<accession>A0A6P2CAZ1</accession>
<name>A0A6P2CAZ1_9NOCA</name>
<reference evidence="1 2" key="1">
    <citation type="submission" date="2018-07" db="EMBL/GenBank/DDBJ databases">
        <title>Genome sequence of Rhodococcus rhodnii ATCC 35071 from Rhodnius prolixus.</title>
        <authorList>
            <person name="Patel V."/>
            <person name="Vogel K.J."/>
        </authorList>
    </citation>
    <scope>NUCLEOTIDE SEQUENCE [LARGE SCALE GENOMIC DNA]</scope>
    <source>
        <strain evidence="1 2">ATCC 35071</strain>
    </source>
</reference>
<sequence length="179" mass="18968">MAVLVPGPRDVVRAVTSVGAWVAGTAGLLVSLPGRISVLLDEIELLVKRIDLVTSGAAEVHLRAAEVTDAAATITETAAQLSTAAQELLDIYQPLALQAAPMARRFVDEFSDEEVTAAIALVDQLPELTARTNAVLPILATLDTVAPEIHQLLTTVEDVRHAIQGVPGFKFFKRRGAAD</sequence>